<dbReference type="EMBL" id="LCYG01000015">
    <property type="protein sequence ID" value="KLK94244.1"/>
    <property type="molecule type" value="Genomic_DNA"/>
</dbReference>
<name>A0A0H1RGL8_9HYPH</name>
<dbReference type="InterPro" id="IPR036291">
    <property type="entry name" value="NAD(P)-bd_dom_sf"/>
</dbReference>
<dbReference type="InterPro" id="IPR020904">
    <property type="entry name" value="Sc_DH/Rdtase_CS"/>
</dbReference>
<sequence length="248" mass="26538">MNRIDMTGRTVVITGGARGIGYAIGERLVQSGARVAIWDLHLEEAEASAATLSKDCIGLSVDVADTLSVEHATQQTRAAFDRIDGLVNGAGITGPVKPLAEYSAEEWRSVVEVNLTGTFNCCRSIVPIMQENNYGRIVNIASVAGKEGNPNLAAYSAAKAGVIGLTKSLGKELAKTGIAVNCITPTTAKTKILDTLTPDFIEYMRVRIPRDRFVELHEIAAMVAWLLSEENSFTTAATFDLSGGRTTY</sequence>
<dbReference type="RefSeq" id="WP_047187810.1">
    <property type="nucleotide sequence ID" value="NZ_LCYG01000015.1"/>
</dbReference>
<dbReference type="Pfam" id="PF13561">
    <property type="entry name" value="adh_short_C2"/>
    <property type="match status" value="1"/>
</dbReference>
<dbReference type="SUPFAM" id="SSF51735">
    <property type="entry name" value="NAD(P)-binding Rossmann-fold domains"/>
    <property type="match status" value="1"/>
</dbReference>
<accession>A0A0H1RGL8</accession>
<dbReference type="FunFam" id="3.40.50.720:FF:000173">
    <property type="entry name" value="3-oxoacyl-[acyl-carrier protein] reductase"/>
    <property type="match status" value="1"/>
</dbReference>
<dbReference type="InterPro" id="IPR002347">
    <property type="entry name" value="SDR_fam"/>
</dbReference>
<evidence type="ECO:0000313" key="5">
    <source>
        <dbReference type="Proteomes" id="UP000035489"/>
    </source>
</evidence>
<dbReference type="PANTHER" id="PTHR42879:SF2">
    <property type="entry name" value="3-OXOACYL-[ACYL-CARRIER-PROTEIN] REDUCTASE FABG"/>
    <property type="match status" value="1"/>
</dbReference>
<gene>
    <name evidence="4" type="ORF">AA309_04625</name>
</gene>
<dbReference type="SMART" id="SM00822">
    <property type="entry name" value="PKS_KR"/>
    <property type="match status" value="1"/>
</dbReference>
<dbReference type="PRINTS" id="PR00081">
    <property type="entry name" value="GDHRDH"/>
</dbReference>
<keyword evidence="2" id="KW-0560">Oxidoreductase</keyword>
<dbReference type="OrthoDB" id="9803333at2"/>
<keyword evidence="5" id="KW-1185">Reference proteome</keyword>
<dbReference type="InterPro" id="IPR050259">
    <property type="entry name" value="SDR"/>
</dbReference>
<dbReference type="STRING" id="1225564.AA309_04625"/>
<dbReference type="InterPro" id="IPR057326">
    <property type="entry name" value="KR_dom"/>
</dbReference>
<dbReference type="PROSITE" id="PS00061">
    <property type="entry name" value="ADH_SHORT"/>
    <property type="match status" value="1"/>
</dbReference>
<evidence type="ECO:0000313" key="4">
    <source>
        <dbReference type="EMBL" id="KLK94244.1"/>
    </source>
</evidence>
<dbReference type="Proteomes" id="UP000035489">
    <property type="component" value="Unassembled WGS sequence"/>
</dbReference>
<evidence type="ECO:0000256" key="2">
    <source>
        <dbReference type="ARBA" id="ARBA00023002"/>
    </source>
</evidence>
<proteinExistence type="inferred from homology"/>
<dbReference type="PRINTS" id="PR00080">
    <property type="entry name" value="SDRFAMILY"/>
</dbReference>
<dbReference type="PATRIC" id="fig|1225564.3.peg.1286"/>
<dbReference type="GO" id="GO:0032787">
    <property type="term" value="P:monocarboxylic acid metabolic process"/>
    <property type="evidence" value="ECO:0007669"/>
    <property type="project" value="UniProtKB-ARBA"/>
</dbReference>
<evidence type="ECO:0000256" key="1">
    <source>
        <dbReference type="ARBA" id="ARBA00006484"/>
    </source>
</evidence>
<feature type="domain" description="Ketoreductase" evidence="3">
    <location>
        <begin position="9"/>
        <end position="186"/>
    </location>
</feature>
<dbReference type="GO" id="GO:0016491">
    <property type="term" value="F:oxidoreductase activity"/>
    <property type="evidence" value="ECO:0007669"/>
    <property type="project" value="UniProtKB-KW"/>
</dbReference>
<dbReference type="AlphaFoldDB" id="A0A0H1RGL8"/>
<reference evidence="4 5" key="1">
    <citation type="submission" date="2015-05" db="EMBL/GenBank/DDBJ databases">
        <title>Draft genome sequence of Microvirga vignae strain BR3299, a novel nitrogen fixing bacteria isolated from Brazil semi-aired region.</title>
        <authorList>
            <person name="Zilli J.E."/>
            <person name="Passos S.R."/>
            <person name="Leite J."/>
            <person name="Baldani J.I."/>
            <person name="Xavier G.R."/>
            <person name="Rumjaneck N.G."/>
            <person name="Simoes-Araujo J.L."/>
        </authorList>
    </citation>
    <scope>NUCLEOTIDE SEQUENCE [LARGE SCALE GENOMIC DNA]</scope>
    <source>
        <strain evidence="4 5">BR3299</strain>
    </source>
</reference>
<organism evidence="4 5">
    <name type="scientific">Microvirga vignae</name>
    <dbReference type="NCBI Taxonomy" id="1225564"/>
    <lineage>
        <taxon>Bacteria</taxon>
        <taxon>Pseudomonadati</taxon>
        <taxon>Pseudomonadota</taxon>
        <taxon>Alphaproteobacteria</taxon>
        <taxon>Hyphomicrobiales</taxon>
        <taxon>Methylobacteriaceae</taxon>
        <taxon>Microvirga</taxon>
    </lineage>
</organism>
<comment type="caution">
    <text evidence="4">The sequence shown here is derived from an EMBL/GenBank/DDBJ whole genome shotgun (WGS) entry which is preliminary data.</text>
</comment>
<dbReference type="PANTHER" id="PTHR42879">
    <property type="entry name" value="3-OXOACYL-(ACYL-CARRIER-PROTEIN) REDUCTASE"/>
    <property type="match status" value="1"/>
</dbReference>
<protein>
    <submittedName>
        <fullName evidence="4">3-oxoacyl-ACP reductase</fullName>
    </submittedName>
</protein>
<comment type="similarity">
    <text evidence="1">Belongs to the short-chain dehydrogenases/reductases (SDR) family.</text>
</comment>
<evidence type="ECO:0000259" key="3">
    <source>
        <dbReference type="SMART" id="SM00822"/>
    </source>
</evidence>
<dbReference type="Gene3D" id="3.40.50.720">
    <property type="entry name" value="NAD(P)-binding Rossmann-like Domain"/>
    <property type="match status" value="1"/>
</dbReference>